<evidence type="ECO:0000256" key="9">
    <source>
        <dbReference type="ARBA" id="ARBA00023315"/>
    </source>
</evidence>
<feature type="domain" description="O-acyltransferase WSD1 C-terminal" evidence="13">
    <location>
        <begin position="307"/>
        <end position="448"/>
    </location>
</feature>
<dbReference type="EC" id="2.3.1.20" evidence="4"/>
<dbReference type="EMBL" id="AP025591">
    <property type="protein sequence ID" value="BDG01283.1"/>
    <property type="molecule type" value="Genomic_DNA"/>
</dbReference>
<keyword evidence="15" id="KW-1185">Reference proteome</keyword>
<evidence type="ECO:0000259" key="12">
    <source>
        <dbReference type="Pfam" id="PF03007"/>
    </source>
</evidence>
<dbReference type="PANTHER" id="PTHR31650:SF1">
    <property type="entry name" value="WAX ESTER SYNTHASE_DIACYLGLYCEROL ACYLTRANSFERASE 4-RELATED"/>
    <property type="match status" value="1"/>
</dbReference>
<dbReference type="Proteomes" id="UP001162891">
    <property type="component" value="Chromosome"/>
</dbReference>
<keyword evidence="7" id="KW-0319">Glycerol metabolism</keyword>
<protein>
    <recommendedName>
        <fullName evidence="4">diacylglycerol O-acyltransferase</fullName>
        <ecNumber evidence="4">2.3.1.20</ecNumber>
    </recommendedName>
</protein>
<evidence type="ECO:0000256" key="3">
    <source>
        <dbReference type="ARBA" id="ARBA00009587"/>
    </source>
</evidence>
<comment type="pathway">
    <text evidence="1">Glycerolipid metabolism; triacylglycerol biosynthesis.</text>
</comment>
<keyword evidence="6" id="KW-0808">Transferase</keyword>
<dbReference type="PANTHER" id="PTHR31650">
    <property type="entry name" value="O-ACYLTRANSFERASE (WSD1-LIKE) FAMILY PROTEIN"/>
    <property type="match status" value="1"/>
</dbReference>
<dbReference type="InterPro" id="IPR009721">
    <property type="entry name" value="O-acyltransferase_WSD1_C"/>
</dbReference>
<dbReference type="InterPro" id="IPR023213">
    <property type="entry name" value="CAT-like_dom_sf"/>
</dbReference>
<evidence type="ECO:0000256" key="10">
    <source>
        <dbReference type="ARBA" id="ARBA00048109"/>
    </source>
</evidence>
<evidence type="ECO:0000259" key="13">
    <source>
        <dbReference type="Pfam" id="PF06974"/>
    </source>
</evidence>
<reference evidence="15" key="1">
    <citation type="journal article" date="2022" name="Int. J. Syst. Evol. Microbiol.">
        <title>Anaeromyxobacter oryzae sp. nov., Anaeromyxobacter diazotrophicus sp. nov. and Anaeromyxobacter paludicola sp. nov., isolated from paddy soils.</title>
        <authorList>
            <person name="Itoh H."/>
            <person name="Xu Z."/>
            <person name="Mise K."/>
            <person name="Masuda Y."/>
            <person name="Ushijima N."/>
            <person name="Hayakawa C."/>
            <person name="Shiratori Y."/>
            <person name="Senoo K."/>
        </authorList>
    </citation>
    <scope>NUCLEOTIDE SEQUENCE [LARGE SCALE GENOMIC DNA]</scope>
    <source>
        <strain evidence="15">Red232</strain>
    </source>
</reference>
<feature type="compositionally biased region" description="Low complexity" evidence="11">
    <location>
        <begin position="458"/>
        <end position="485"/>
    </location>
</feature>
<organism evidence="14 15">
    <name type="scientific">Anaeromyxobacter oryzae</name>
    <dbReference type="NCBI Taxonomy" id="2918170"/>
    <lineage>
        <taxon>Bacteria</taxon>
        <taxon>Pseudomonadati</taxon>
        <taxon>Myxococcota</taxon>
        <taxon>Myxococcia</taxon>
        <taxon>Myxococcales</taxon>
        <taxon>Cystobacterineae</taxon>
        <taxon>Anaeromyxobacteraceae</taxon>
        <taxon>Anaeromyxobacter</taxon>
    </lineage>
</organism>
<keyword evidence="9" id="KW-0012">Acyltransferase</keyword>
<dbReference type="Gene3D" id="3.30.559.30">
    <property type="entry name" value="Nonribosomal peptide synthetase, condensation domain"/>
    <property type="match status" value="1"/>
</dbReference>
<sequence>MPPALGGAGAQMATELLSAVDAAWLHMDRRENTADVVAVLSFADRVSMRELRPVIVRRLLAHARFRQRVVHGGPFGLGYAAWEDDPDFSLGRHLSRRRIGPGHEALQAFVGEVATEPLDPLHPLWRVHLVDRGGRGSAVVVKVHHCVGDGFALVAVLLSLVDEPPPTRRKHPQALRRPPALALVEHPGETLRAALHDPARALDVLGTSGVFAATLARLAALPADPATALKRPLSGERRVAWSGPLPLRTVRDAGQARGATVNDLLIGALTGALRAWLGATGDGVGHREVRAIVPVNLRPLDGPAALGNAFGLVFLDLPIGAATAEDRVAALHARMRELKRRPDAVVTFGVLAALGRIPVAAEQLVNAFFTSKASLVVTNVPGPPRKLHLAGHRLDDVMFWVPSPSRLALGVSILSYAGAVRVGVRADAAALPDPAGLVARFEAELAELCEPAKASAPARARASAAAPGRGDGSTVAVPAPAGAAPGPLPAAVPDPQPAAAPAPLPA</sequence>
<evidence type="ECO:0000256" key="7">
    <source>
        <dbReference type="ARBA" id="ARBA00022798"/>
    </source>
</evidence>
<comment type="similarity">
    <text evidence="3">Belongs to the long-chain O-acyltransferase family.</text>
</comment>
<keyword evidence="8" id="KW-0443">Lipid metabolism</keyword>
<dbReference type="Gene3D" id="3.30.559.10">
    <property type="entry name" value="Chloramphenicol acetyltransferase-like domain"/>
    <property type="match status" value="1"/>
</dbReference>
<evidence type="ECO:0000256" key="6">
    <source>
        <dbReference type="ARBA" id="ARBA00022679"/>
    </source>
</evidence>
<keyword evidence="5" id="KW-0444">Lipid biosynthesis</keyword>
<dbReference type="Pfam" id="PF03007">
    <property type="entry name" value="WS_DGAT_cat"/>
    <property type="match status" value="1"/>
</dbReference>
<dbReference type="NCBIfam" id="TIGR02946">
    <property type="entry name" value="acyl_WS_DGAT"/>
    <property type="match status" value="1"/>
</dbReference>
<evidence type="ECO:0000256" key="1">
    <source>
        <dbReference type="ARBA" id="ARBA00004771"/>
    </source>
</evidence>
<dbReference type="Pfam" id="PF06974">
    <property type="entry name" value="WS_DGAT_C"/>
    <property type="match status" value="1"/>
</dbReference>
<dbReference type="InterPro" id="IPR014292">
    <property type="entry name" value="Acyl_transf_WS/DGAT"/>
</dbReference>
<evidence type="ECO:0000256" key="5">
    <source>
        <dbReference type="ARBA" id="ARBA00022516"/>
    </source>
</evidence>
<feature type="region of interest" description="Disordered" evidence="11">
    <location>
        <begin position="458"/>
        <end position="506"/>
    </location>
</feature>
<feature type="compositionally biased region" description="Pro residues" evidence="11">
    <location>
        <begin position="486"/>
        <end position="506"/>
    </location>
</feature>
<evidence type="ECO:0000313" key="15">
    <source>
        <dbReference type="Proteomes" id="UP001162891"/>
    </source>
</evidence>
<evidence type="ECO:0000313" key="14">
    <source>
        <dbReference type="EMBL" id="BDG01283.1"/>
    </source>
</evidence>
<feature type="domain" description="O-acyltransferase WSD1-like N-terminal" evidence="12">
    <location>
        <begin position="17"/>
        <end position="264"/>
    </location>
</feature>
<proteinExistence type="inferred from homology"/>
<evidence type="ECO:0000256" key="11">
    <source>
        <dbReference type="SAM" id="MobiDB-lite"/>
    </source>
</evidence>
<accession>A0ABM7WP93</accession>
<comment type="catalytic activity">
    <reaction evidence="10">
        <text>an acyl-CoA + a 1,2-diacyl-sn-glycerol = a triacyl-sn-glycerol + CoA</text>
        <dbReference type="Rhea" id="RHEA:10868"/>
        <dbReference type="ChEBI" id="CHEBI:17815"/>
        <dbReference type="ChEBI" id="CHEBI:57287"/>
        <dbReference type="ChEBI" id="CHEBI:58342"/>
        <dbReference type="ChEBI" id="CHEBI:64615"/>
        <dbReference type="EC" id="2.3.1.20"/>
    </reaction>
</comment>
<dbReference type="InterPro" id="IPR004255">
    <property type="entry name" value="O-acyltransferase_WSD1_N"/>
</dbReference>
<dbReference type="SUPFAM" id="SSF52777">
    <property type="entry name" value="CoA-dependent acyltransferases"/>
    <property type="match status" value="2"/>
</dbReference>
<dbReference type="InterPro" id="IPR045034">
    <property type="entry name" value="O-acyltransferase_WSD1-like"/>
</dbReference>
<comment type="pathway">
    <text evidence="2">Lipid metabolism.</text>
</comment>
<evidence type="ECO:0000256" key="4">
    <source>
        <dbReference type="ARBA" id="ARBA00013244"/>
    </source>
</evidence>
<gene>
    <name evidence="14" type="ORF">AMOR_02790</name>
</gene>
<evidence type="ECO:0000256" key="8">
    <source>
        <dbReference type="ARBA" id="ARBA00023098"/>
    </source>
</evidence>
<evidence type="ECO:0000256" key="2">
    <source>
        <dbReference type="ARBA" id="ARBA00005189"/>
    </source>
</evidence>
<name>A0ABM7WP93_9BACT</name>
<dbReference type="RefSeq" id="WP_248357678.1">
    <property type="nucleotide sequence ID" value="NZ_AP025591.1"/>
</dbReference>